<keyword evidence="2" id="KW-1185">Reference proteome</keyword>
<sequence length="91" mass="10632">MEIQLKEIERIEDPTGILAGVREEVHFVVRFEDEEDELYRADGIGVRLLIHVDEQAILAHFIYETADGAILQYELDEDELQALYEHYAQNK</sequence>
<reference evidence="1" key="1">
    <citation type="submission" date="2020-11" db="EMBL/GenBank/DDBJ databases">
        <title>Multidrug resistant novel bacterium Savagea serpentis sp. nov., isolated from the scats of a vine snake (Ahaetulla nasuta).</title>
        <authorList>
            <person name="Venkata Ramana V."/>
            <person name="Vikas Patil S."/>
            <person name="Yogita Lugani V."/>
        </authorList>
    </citation>
    <scope>NUCLEOTIDE SEQUENCE</scope>
    <source>
        <strain evidence="1">SN6</strain>
    </source>
</reference>
<dbReference type="AlphaFoldDB" id="A0A8J7G3P9"/>
<dbReference type="RefSeq" id="WP_194563170.1">
    <property type="nucleotide sequence ID" value="NZ_JADKPV010000005.1"/>
</dbReference>
<accession>A0A8J7G3P9</accession>
<gene>
    <name evidence="1" type="ORF">IRY55_09945</name>
</gene>
<dbReference type="Pfam" id="PF20119">
    <property type="entry name" value="DUF6509"/>
    <property type="match status" value="1"/>
</dbReference>
<dbReference type="InterPro" id="IPR045424">
    <property type="entry name" value="DUF6509"/>
</dbReference>
<name>A0A8J7G3P9_9BACL</name>
<organism evidence="1 2">
    <name type="scientific">Savagea serpentis</name>
    <dbReference type="NCBI Taxonomy" id="2785297"/>
    <lineage>
        <taxon>Bacteria</taxon>
        <taxon>Bacillati</taxon>
        <taxon>Bacillota</taxon>
        <taxon>Bacilli</taxon>
        <taxon>Bacillales</taxon>
        <taxon>Caryophanaceae</taxon>
        <taxon>Savagea</taxon>
    </lineage>
</organism>
<comment type="caution">
    <text evidence="1">The sequence shown here is derived from an EMBL/GenBank/DDBJ whole genome shotgun (WGS) entry which is preliminary data.</text>
</comment>
<dbReference type="EMBL" id="JADKPV010000005">
    <property type="protein sequence ID" value="MBF4501685.1"/>
    <property type="molecule type" value="Genomic_DNA"/>
</dbReference>
<evidence type="ECO:0000313" key="2">
    <source>
        <dbReference type="Proteomes" id="UP000622653"/>
    </source>
</evidence>
<evidence type="ECO:0000313" key="1">
    <source>
        <dbReference type="EMBL" id="MBF4501685.1"/>
    </source>
</evidence>
<proteinExistence type="predicted"/>
<protein>
    <submittedName>
        <fullName evidence="1">Pullulanase</fullName>
    </submittedName>
</protein>
<dbReference type="Proteomes" id="UP000622653">
    <property type="component" value="Unassembled WGS sequence"/>
</dbReference>